<comment type="caution">
    <text evidence="3">The sequence shown here is derived from an EMBL/GenBank/DDBJ whole genome shotgun (WGS) entry which is preliminary data.</text>
</comment>
<feature type="domain" description="BON" evidence="2">
    <location>
        <begin position="39"/>
        <end position="107"/>
    </location>
</feature>
<dbReference type="PROSITE" id="PS50914">
    <property type="entry name" value="BON"/>
    <property type="match status" value="1"/>
</dbReference>
<evidence type="ECO:0000256" key="1">
    <source>
        <dbReference type="SAM" id="SignalP"/>
    </source>
</evidence>
<dbReference type="InterPro" id="IPR014004">
    <property type="entry name" value="Transpt-assoc_nodulatn_dom_bac"/>
</dbReference>
<dbReference type="AlphaFoldDB" id="A0A4V3DVR3"/>
<name>A0A4V3DVR3_9NEIS</name>
<dbReference type="Pfam" id="PF04972">
    <property type="entry name" value="BON"/>
    <property type="match status" value="1"/>
</dbReference>
<dbReference type="Gene3D" id="3.30.1340.30">
    <property type="match status" value="1"/>
</dbReference>
<dbReference type="PANTHER" id="PTHR34606:SF16">
    <property type="entry name" value="BON DOMAIN-CONTAINING PROTEIN"/>
    <property type="match status" value="1"/>
</dbReference>
<reference evidence="3 4" key="1">
    <citation type="submission" date="2019-03" db="EMBL/GenBank/DDBJ databases">
        <title>Genomic Encyclopedia of Type Strains, Phase III (KMG-III): the genomes of soil and plant-associated and newly described type strains.</title>
        <authorList>
            <person name="Whitman W."/>
        </authorList>
    </citation>
    <scope>NUCLEOTIDE SEQUENCE [LARGE SCALE GENOMIC DNA]</scope>
    <source>
        <strain evidence="3 4">CECT 8976</strain>
    </source>
</reference>
<dbReference type="InterPro" id="IPR051686">
    <property type="entry name" value="Lipoprotein_DolP"/>
</dbReference>
<accession>A0A4V3DVR3</accession>
<feature type="signal peptide" evidence="1">
    <location>
        <begin position="1"/>
        <end position="20"/>
    </location>
</feature>
<dbReference type="RefSeq" id="WP_208108193.1">
    <property type="nucleotide sequence ID" value="NZ_SNZP01000002.1"/>
</dbReference>
<dbReference type="SMART" id="SM00749">
    <property type="entry name" value="BON"/>
    <property type="match status" value="1"/>
</dbReference>
<gene>
    <name evidence="3" type="ORF">DFP86_10279</name>
</gene>
<feature type="chain" id="PRO_5020921170" evidence="1">
    <location>
        <begin position="21"/>
        <end position="110"/>
    </location>
</feature>
<dbReference type="InterPro" id="IPR007055">
    <property type="entry name" value="BON_dom"/>
</dbReference>
<evidence type="ECO:0000313" key="3">
    <source>
        <dbReference type="EMBL" id="TDR81969.1"/>
    </source>
</evidence>
<protein>
    <submittedName>
        <fullName evidence="3">BON domain-containing protein</fullName>
    </submittedName>
</protein>
<dbReference type="Proteomes" id="UP000295611">
    <property type="component" value="Unassembled WGS sequence"/>
</dbReference>
<dbReference type="PROSITE" id="PS51257">
    <property type="entry name" value="PROKAR_LIPOPROTEIN"/>
    <property type="match status" value="1"/>
</dbReference>
<dbReference type="EMBL" id="SNZP01000002">
    <property type="protein sequence ID" value="TDR81969.1"/>
    <property type="molecule type" value="Genomic_DNA"/>
</dbReference>
<keyword evidence="4" id="KW-1185">Reference proteome</keyword>
<organism evidence="3 4">
    <name type="scientific">Paludibacterium purpuratum</name>
    <dbReference type="NCBI Taxonomy" id="1144873"/>
    <lineage>
        <taxon>Bacteria</taxon>
        <taxon>Pseudomonadati</taxon>
        <taxon>Pseudomonadota</taxon>
        <taxon>Betaproteobacteria</taxon>
        <taxon>Neisseriales</taxon>
        <taxon>Chromobacteriaceae</taxon>
        <taxon>Paludibacterium</taxon>
    </lineage>
</organism>
<sequence>MKKLLAVLVSSFVIAMFSTATVTGCTVTSGQSTVGQYVDDATITARVKKRFAGDDKVSAMRISVETLKGVVELSGFAVSESEKNRAGEIAKAVPGVRAVRNNILIQPPRQ</sequence>
<proteinExistence type="predicted"/>
<keyword evidence="1" id="KW-0732">Signal</keyword>
<evidence type="ECO:0000313" key="4">
    <source>
        <dbReference type="Proteomes" id="UP000295611"/>
    </source>
</evidence>
<evidence type="ECO:0000259" key="2">
    <source>
        <dbReference type="PROSITE" id="PS50914"/>
    </source>
</evidence>
<dbReference type="PANTHER" id="PTHR34606">
    <property type="entry name" value="BON DOMAIN-CONTAINING PROTEIN"/>
    <property type="match status" value="1"/>
</dbReference>